<dbReference type="AlphaFoldDB" id="A0A645E579"/>
<evidence type="ECO:0008006" key="2">
    <source>
        <dbReference type="Google" id="ProtNLM"/>
    </source>
</evidence>
<dbReference type="Gene3D" id="2.40.10.270">
    <property type="entry name" value="Bacteriophage SPP1 head-tail adaptor protein"/>
    <property type="match status" value="1"/>
</dbReference>
<reference evidence="1" key="1">
    <citation type="submission" date="2019-08" db="EMBL/GenBank/DDBJ databases">
        <authorList>
            <person name="Kucharzyk K."/>
            <person name="Murdoch R.W."/>
            <person name="Higgins S."/>
            <person name="Loffler F."/>
        </authorList>
    </citation>
    <scope>NUCLEOTIDE SEQUENCE</scope>
</reference>
<name>A0A645E579_9ZZZZ</name>
<proteinExistence type="predicted"/>
<comment type="caution">
    <text evidence="1">The sequence shown here is derived from an EMBL/GenBank/DDBJ whole genome shotgun (WGS) entry which is preliminary data.</text>
</comment>
<organism evidence="1">
    <name type="scientific">bioreactor metagenome</name>
    <dbReference type="NCBI Taxonomy" id="1076179"/>
    <lineage>
        <taxon>unclassified sequences</taxon>
        <taxon>metagenomes</taxon>
        <taxon>ecological metagenomes</taxon>
    </lineage>
</organism>
<dbReference type="InterPro" id="IPR038666">
    <property type="entry name" value="SSP1_head-tail_sf"/>
</dbReference>
<dbReference type="EMBL" id="VSSQ01042190">
    <property type="protein sequence ID" value="MPM95732.1"/>
    <property type="molecule type" value="Genomic_DNA"/>
</dbReference>
<protein>
    <recommendedName>
        <fullName evidence="2">Phage head-tail joining protein</fullName>
    </recommendedName>
</protein>
<accession>A0A645E579</accession>
<evidence type="ECO:0000313" key="1">
    <source>
        <dbReference type="EMBL" id="MPM95732.1"/>
    </source>
</evidence>
<sequence>MRLAAGELRDRILVKREERVSDGQGGSTKTQNVLMSCWARVKPIAAKDAVIAMKDVDFRTHEILIRIPNPDRMPSIHDLVIWQSYTLRIKATRPGADRGSLFLDCVTEV</sequence>
<dbReference type="InterPro" id="IPR008767">
    <property type="entry name" value="Phage_SPP1_head-tail_adaptor"/>
</dbReference>
<gene>
    <name evidence="1" type="ORF">SDC9_142887</name>
</gene>
<dbReference type="NCBIfam" id="TIGR01563">
    <property type="entry name" value="gp16_SPP1"/>
    <property type="match status" value="1"/>
</dbReference>
<dbReference type="Pfam" id="PF05521">
    <property type="entry name" value="Phage_HCP"/>
    <property type="match status" value="1"/>
</dbReference>